<dbReference type="PANTHER" id="PTHR35894">
    <property type="entry name" value="GENERAL SECRETION PATHWAY PROTEIN A-RELATED"/>
    <property type="match status" value="1"/>
</dbReference>
<dbReference type="RefSeq" id="WP_156622368.1">
    <property type="nucleotide sequence ID" value="NZ_CACRUB010000064.1"/>
</dbReference>
<evidence type="ECO:0000259" key="1">
    <source>
        <dbReference type="Pfam" id="PF13401"/>
    </source>
</evidence>
<accession>A0A6N3HA92</accession>
<dbReference type="InterPro" id="IPR049945">
    <property type="entry name" value="AAA_22"/>
</dbReference>
<dbReference type="AlphaFoldDB" id="A0A6N3HA92"/>
<protein>
    <recommendedName>
        <fullName evidence="1">ORC1/DEAH AAA+ ATPase domain-containing protein</fullName>
    </recommendedName>
</protein>
<dbReference type="SUPFAM" id="SSF52540">
    <property type="entry name" value="P-loop containing nucleoside triphosphate hydrolases"/>
    <property type="match status" value="1"/>
</dbReference>
<feature type="domain" description="ORC1/DEAH AAA+ ATPase" evidence="1">
    <location>
        <begin position="41"/>
        <end position="170"/>
    </location>
</feature>
<proteinExistence type="predicted"/>
<dbReference type="InterPro" id="IPR027417">
    <property type="entry name" value="P-loop_NTPase"/>
</dbReference>
<dbReference type="EMBL" id="CACRUB010000064">
    <property type="protein sequence ID" value="VYU72779.1"/>
    <property type="molecule type" value="Genomic_DNA"/>
</dbReference>
<dbReference type="CDD" id="cd00009">
    <property type="entry name" value="AAA"/>
    <property type="match status" value="1"/>
</dbReference>
<reference evidence="2" key="1">
    <citation type="submission" date="2019-11" db="EMBL/GenBank/DDBJ databases">
        <authorList>
            <person name="Feng L."/>
        </authorList>
    </citation>
    <scope>NUCLEOTIDE SEQUENCE</scope>
    <source>
        <strain evidence="2">FplautiiLFYP42</strain>
    </source>
</reference>
<name>A0A6N3HA92_FLAPL</name>
<gene>
    <name evidence="2" type="ORF">FPLFYP42_03632</name>
</gene>
<sequence>MYEEFFEMTHTPFVRGIPVDNLYEDQDTEEVYNRLLYAASRQLFALVVGDAGTGKTTALRRLKSVLDGQDYTVLYLSESKLTPRHFYNGLLEQLGCETRFYRGDARNLLHHEIEIMRGVGHRKLVVIVDEGHLLSKEMLEEIRFLLNYKMDSENPLALILAGQTELWEKLRLQAYRAILHRVDIQCFLMPYEYAQTKAYIEKQLTYAGHPNAIFSEDAMKAVHSFSSGIPRLINRACTQSLVYAYQNRRAIIDDRMVQLVLEGEVS</sequence>
<evidence type="ECO:0000313" key="2">
    <source>
        <dbReference type="EMBL" id="VYU72779.1"/>
    </source>
</evidence>
<organism evidence="2">
    <name type="scientific">Flavonifractor plautii</name>
    <name type="common">Fusobacterium plautii</name>
    <dbReference type="NCBI Taxonomy" id="292800"/>
    <lineage>
        <taxon>Bacteria</taxon>
        <taxon>Bacillati</taxon>
        <taxon>Bacillota</taxon>
        <taxon>Clostridia</taxon>
        <taxon>Eubacteriales</taxon>
        <taxon>Oscillospiraceae</taxon>
        <taxon>Flavonifractor</taxon>
    </lineage>
</organism>
<dbReference type="InterPro" id="IPR052026">
    <property type="entry name" value="ExeA_AAA_ATPase_DNA-bind"/>
</dbReference>
<dbReference type="GO" id="GO:0016887">
    <property type="term" value="F:ATP hydrolysis activity"/>
    <property type="evidence" value="ECO:0007669"/>
    <property type="project" value="InterPro"/>
</dbReference>
<dbReference type="PANTHER" id="PTHR35894:SF1">
    <property type="entry name" value="PHOSPHORIBULOKINASE _ URIDINE KINASE FAMILY"/>
    <property type="match status" value="1"/>
</dbReference>
<dbReference type="Gene3D" id="3.40.50.300">
    <property type="entry name" value="P-loop containing nucleotide triphosphate hydrolases"/>
    <property type="match status" value="1"/>
</dbReference>
<dbReference type="Pfam" id="PF13401">
    <property type="entry name" value="AAA_22"/>
    <property type="match status" value="1"/>
</dbReference>